<dbReference type="EMBL" id="JACSDY010000020">
    <property type="protein sequence ID" value="KAF7397086.1"/>
    <property type="molecule type" value="Genomic_DNA"/>
</dbReference>
<evidence type="ECO:0000313" key="3">
    <source>
        <dbReference type="EMBL" id="KAF7397086.1"/>
    </source>
</evidence>
<evidence type="ECO:0000259" key="2">
    <source>
        <dbReference type="SMART" id="SM00256"/>
    </source>
</evidence>
<evidence type="ECO:0000313" key="4">
    <source>
        <dbReference type="Proteomes" id="UP000600918"/>
    </source>
</evidence>
<dbReference type="InterPro" id="IPR036047">
    <property type="entry name" value="F-box-like_dom_sf"/>
</dbReference>
<feature type="domain" description="F-box" evidence="2">
    <location>
        <begin position="17"/>
        <end position="57"/>
    </location>
</feature>
<accession>A0A834JZ41</accession>
<reference evidence="3" key="1">
    <citation type="journal article" date="2020" name="G3 (Bethesda)">
        <title>High-Quality Assemblies for Three Invasive Social Wasps from the &lt;i&gt;Vespula&lt;/i&gt; Genus.</title>
        <authorList>
            <person name="Harrop T.W.R."/>
            <person name="Guhlin J."/>
            <person name="McLaughlin G.M."/>
            <person name="Permina E."/>
            <person name="Stockwell P."/>
            <person name="Gilligan J."/>
            <person name="Le Lec M.F."/>
            <person name="Gruber M.A.M."/>
            <person name="Quinn O."/>
            <person name="Lovegrove M."/>
            <person name="Duncan E.J."/>
            <person name="Remnant E.J."/>
            <person name="Van Eeckhoven J."/>
            <person name="Graham B."/>
            <person name="Knapp R.A."/>
            <person name="Langford K.W."/>
            <person name="Kronenberg Z."/>
            <person name="Press M.O."/>
            <person name="Eacker S.M."/>
            <person name="Wilson-Rankin E.E."/>
            <person name="Purcell J."/>
            <person name="Lester P.J."/>
            <person name="Dearden P.K."/>
        </authorList>
    </citation>
    <scope>NUCLEOTIDE SEQUENCE</scope>
    <source>
        <strain evidence="3">Volc-1</strain>
    </source>
</reference>
<dbReference type="SMART" id="SM00256">
    <property type="entry name" value="FBOX"/>
    <property type="match status" value="1"/>
</dbReference>
<sequence>METISSQSTINIDIPQLPIDVIIHIMSYLSISDRMAAGLVNRIWHEASLTTKFIDQQLVILGPPRIDNLNDVLHILEHSFRPFYNFIFKEVELKSTMSLWRQYGPFMKSLHLFCCDFSEKTLIGILKHCNNLKTLHISSCRECLMSGRLLEDDSDIKELSEKLKFLHELSLTYNRYLSDALFNKFISICPNVNTLSLKGCEISFHCGLYKKFYPNNNVITYASESVLTFLNILQYIISSAKQLKHVDFSHTLIDGTALATLSKLENLRLETLKLQHCNQLTIIGIRTLTYHQIHLKLLDISFCTRITDVSLVVICKHLKQLESLNIRRCRAVTDSGIQQIQLLRNLRELDISECEQLTSKCITDGLCNELQNNLQCNNNEMDIKADNIDLNVQEADCSTKNDIRNDKMLKLSVNALNLDESCIRCIVKCFPHLRYLDVGYCFIAVTDITIQKIFEELIFLRTLKVTHCDRITDAGLMGIDTSDNIDIQSLQLNVTDKQPESLLRISLRSRAEEEIVCDANRTCYIKNLWKNISTSSPVTIPTFSLTRLKGLRELDLSGCSRITDVSLTHNFAFIELRILSLRKCCQITHVGLEYLAKNNSAIEELDLTQCYNISDLGVSYLAIYLHRLKRLHLQGCIQLTNQSLEYIQENCKSLQYLDIRHCKKITTFEIRNLPFLHMEYTQPTENNLLLDNNVHAPIPIPPSIYK</sequence>
<dbReference type="InterPro" id="IPR013101">
    <property type="entry name" value="LRR_PRU1-like"/>
</dbReference>
<dbReference type="InterPro" id="IPR006553">
    <property type="entry name" value="Leu-rich_rpt_Cys-con_subtyp"/>
</dbReference>
<organism evidence="3 4">
    <name type="scientific">Vespula pensylvanica</name>
    <name type="common">Western yellow jacket</name>
    <name type="synonym">Wasp</name>
    <dbReference type="NCBI Taxonomy" id="30213"/>
    <lineage>
        <taxon>Eukaryota</taxon>
        <taxon>Metazoa</taxon>
        <taxon>Ecdysozoa</taxon>
        <taxon>Arthropoda</taxon>
        <taxon>Hexapoda</taxon>
        <taxon>Insecta</taxon>
        <taxon>Pterygota</taxon>
        <taxon>Neoptera</taxon>
        <taxon>Endopterygota</taxon>
        <taxon>Hymenoptera</taxon>
        <taxon>Apocrita</taxon>
        <taxon>Aculeata</taxon>
        <taxon>Vespoidea</taxon>
        <taxon>Vespidae</taxon>
        <taxon>Vespinae</taxon>
        <taxon>Vespula</taxon>
    </lineage>
</organism>
<keyword evidence="4" id="KW-1185">Reference proteome</keyword>
<keyword evidence="1" id="KW-0833">Ubl conjugation pathway</keyword>
<dbReference type="SMART" id="SM00367">
    <property type="entry name" value="LRR_CC"/>
    <property type="match status" value="14"/>
</dbReference>
<dbReference type="InterPro" id="IPR032675">
    <property type="entry name" value="LRR_dom_sf"/>
</dbReference>
<dbReference type="Proteomes" id="UP000600918">
    <property type="component" value="Unassembled WGS sequence"/>
</dbReference>
<dbReference type="Pfam" id="PF12937">
    <property type="entry name" value="F-box-like"/>
    <property type="match status" value="1"/>
</dbReference>
<protein>
    <recommendedName>
        <fullName evidence="2">F-box domain-containing protein</fullName>
    </recommendedName>
</protein>
<proteinExistence type="predicted"/>
<dbReference type="InterPro" id="IPR057207">
    <property type="entry name" value="FBXL15_LRR"/>
</dbReference>
<dbReference type="SUPFAM" id="SSF52047">
    <property type="entry name" value="RNI-like"/>
    <property type="match status" value="2"/>
</dbReference>
<dbReference type="SUPFAM" id="SSF81383">
    <property type="entry name" value="F-box domain"/>
    <property type="match status" value="1"/>
</dbReference>
<dbReference type="Gene3D" id="3.80.10.10">
    <property type="entry name" value="Ribonuclease Inhibitor"/>
    <property type="match status" value="5"/>
</dbReference>
<name>A0A834JZ41_VESPE</name>
<dbReference type="GO" id="GO:0031146">
    <property type="term" value="P:SCF-dependent proteasomal ubiquitin-dependent protein catabolic process"/>
    <property type="evidence" value="ECO:0007669"/>
    <property type="project" value="TreeGrafter"/>
</dbReference>
<dbReference type="Pfam" id="PF25372">
    <property type="entry name" value="DUF7885"/>
    <property type="match status" value="2"/>
</dbReference>
<dbReference type="PANTHER" id="PTHR13318:SF247">
    <property type="entry name" value="GH16156P"/>
    <property type="match status" value="1"/>
</dbReference>
<dbReference type="Gene3D" id="1.20.1280.50">
    <property type="match status" value="1"/>
</dbReference>
<dbReference type="PANTHER" id="PTHR13318">
    <property type="entry name" value="PARTNER OF PAIRED, ISOFORM B-RELATED"/>
    <property type="match status" value="1"/>
</dbReference>
<dbReference type="InterPro" id="IPR001810">
    <property type="entry name" value="F-box_dom"/>
</dbReference>
<evidence type="ECO:0000256" key="1">
    <source>
        <dbReference type="ARBA" id="ARBA00022786"/>
    </source>
</evidence>
<dbReference type="AlphaFoldDB" id="A0A834JZ41"/>
<dbReference type="GO" id="GO:0019005">
    <property type="term" value="C:SCF ubiquitin ligase complex"/>
    <property type="evidence" value="ECO:0007669"/>
    <property type="project" value="TreeGrafter"/>
</dbReference>
<gene>
    <name evidence="3" type="ORF">H0235_016623</name>
</gene>
<dbReference type="Pfam" id="PF07723">
    <property type="entry name" value="LRR_2"/>
    <property type="match status" value="1"/>
</dbReference>
<comment type="caution">
    <text evidence="3">The sequence shown here is derived from an EMBL/GenBank/DDBJ whole genome shotgun (WGS) entry which is preliminary data.</text>
</comment>
<dbReference type="OrthoDB" id="27842at2759"/>